<gene>
    <name evidence="1" type="ORF">CH63R_11289</name>
</gene>
<sequence length="243" mass="26869">MATYYSFDNTISAFFEINTAATRKQCDAFAFSRAGGQVHPVQIQGTFSYTVTAGTDKSKIFQFRIQDSSIDMEIMNLAKTVHPQLVAGCKYHGTIGDSRPVHVYEMGNIPGAAYIISRHTSVPQPPDSVSRQRRTVKDLARRAQTMLIARKESALIAFFAQSWNNGQHLSQDTTEALLREFSSKFDLLAQSLPGRCASNLSRVRQALPSLFSGALPFVLTYSDLCKINLLINPKTGKIIGIID</sequence>
<dbReference type="AlphaFoldDB" id="A0A1B7XXU5"/>
<dbReference type="RefSeq" id="XP_018153104.1">
    <property type="nucleotide sequence ID" value="XM_018306263.1"/>
</dbReference>
<dbReference type="VEuPathDB" id="FungiDB:CH63R_11289"/>
<dbReference type="KEGG" id="chig:CH63R_11289"/>
<name>A0A1B7XXU5_COLHI</name>
<reference evidence="2" key="1">
    <citation type="journal article" date="2017" name="BMC Genomics">
        <title>Gapless genome assembly of Colletotrichum higginsianum reveals chromosome structure and association of transposable elements with secondary metabolite gene clusters.</title>
        <authorList>
            <person name="Dallery J.-F."/>
            <person name="Lapalu N."/>
            <person name="Zampounis A."/>
            <person name="Pigne S."/>
            <person name="Luyten I."/>
            <person name="Amselem J."/>
            <person name="Wittenberg A.H.J."/>
            <person name="Zhou S."/>
            <person name="de Queiroz M.V."/>
            <person name="Robin G.P."/>
            <person name="Auger A."/>
            <person name="Hainaut M."/>
            <person name="Henrissat B."/>
            <person name="Kim K.-T."/>
            <person name="Lee Y.-H."/>
            <person name="Lespinet O."/>
            <person name="Schwartz D.C."/>
            <person name="Thon M.R."/>
            <person name="O'Connell R.J."/>
        </authorList>
    </citation>
    <scope>NUCLEOTIDE SEQUENCE [LARGE SCALE GENOMIC DNA]</scope>
    <source>
        <strain evidence="2">IMI 349063</strain>
    </source>
</reference>
<dbReference type="Proteomes" id="UP000092177">
    <property type="component" value="Chromosome 8"/>
</dbReference>
<dbReference type="GeneID" id="28870370"/>
<dbReference type="EMBL" id="LTAN01000008">
    <property type="protein sequence ID" value="OBR04586.1"/>
    <property type="molecule type" value="Genomic_DNA"/>
</dbReference>
<organism evidence="1 2">
    <name type="scientific">Colletotrichum higginsianum (strain IMI 349063)</name>
    <name type="common">Crucifer anthracnose fungus</name>
    <dbReference type="NCBI Taxonomy" id="759273"/>
    <lineage>
        <taxon>Eukaryota</taxon>
        <taxon>Fungi</taxon>
        <taxon>Dikarya</taxon>
        <taxon>Ascomycota</taxon>
        <taxon>Pezizomycotina</taxon>
        <taxon>Sordariomycetes</taxon>
        <taxon>Hypocreomycetidae</taxon>
        <taxon>Glomerellales</taxon>
        <taxon>Glomerellaceae</taxon>
        <taxon>Colletotrichum</taxon>
        <taxon>Colletotrichum destructivum species complex</taxon>
    </lineage>
</organism>
<evidence type="ECO:0000313" key="1">
    <source>
        <dbReference type="EMBL" id="OBR04586.1"/>
    </source>
</evidence>
<evidence type="ECO:0000313" key="2">
    <source>
        <dbReference type="Proteomes" id="UP000092177"/>
    </source>
</evidence>
<accession>A0A1B7XXU5</accession>
<comment type="caution">
    <text evidence="1">The sequence shown here is derived from an EMBL/GenBank/DDBJ whole genome shotgun (WGS) entry which is preliminary data.</text>
</comment>
<keyword evidence="2" id="KW-1185">Reference proteome</keyword>
<protein>
    <submittedName>
        <fullName evidence="1">Mus38-like protein</fullName>
    </submittedName>
</protein>
<proteinExistence type="predicted"/>